<proteinExistence type="predicted"/>
<protein>
    <submittedName>
        <fullName evidence="1">Uncharacterized protein</fullName>
    </submittedName>
</protein>
<name>A0ACC2PBH9_9HYME</name>
<accession>A0ACC2PBH9</accession>
<organism evidence="1 2">
    <name type="scientific">Eretmocerus hayati</name>
    <dbReference type="NCBI Taxonomy" id="131215"/>
    <lineage>
        <taxon>Eukaryota</taxon>
        <taxon>Metazoa</taxon>
        <taxon>Ecdysozoa</taxon>
        <taxon>Arthropoda</taxon>
        <taxon>Hexapoda</taxon>
        <taxon>Insecta</taxon>
        <taxon>Pterygota</taxon>
        <taxon>Neoptera</taxon>
        <taxon>Endopterygota</taxon>
        <taxon>Hymenoptera</taxon>
        <taxon>Apocrita</taxon>
        <taxon>Proctotrupomorpha</taxon>
        <taxon>Chalcidoidea</taxon>
        <taxon>Aphelinidae</taxon>
        <taxon>Aphelininae</taxon>
        <taxon>Eretmocerus</taxon>
    </lineage>
</organism>
<sequence>MSSDSGATSNSPYSAAPDSDATPGSLPGTPGSREQRRHQNVGRRTAHSSQTYAASNACQQAGARWRSAWQTLRTLFDIATSSSSPRLDAAVPRPIYSSYRDINWNPEDIRRTREYRMNRAAQRYNRVRLRQVFDGSTTDSSDRSRPTVHEPRRVPGNNNRPALLFQPIPRPRTSSARARAEQRLRPGTYSPIRLYRSQLRNPSFAYRSPTDANSQVKVAARKRKSTTRKGIQDHCHLKP</sequence>
<evidence type="ECO:0000313" key="1">
    <source>
        <dbReference type="EMBL" id="KAJ8680662.1"/>
    </source>
</evidence>
<dbReference type="Proteomes" id="UP001239111">
    <property type="component" value="Chromosome 2"/>
</dbReference>
<dbReference type="EMBL" id="CM056742">
    <property type="protein sequence ID" value="KAJ8680662.1"/>
    <property type="molecule type" value="Genomic_DNA"/>
</dbReference>
<comment type="caution">
    <text evidence="1">The sequence shown here is derived from an EMBL/GenBank/DDBJ whole genome shotgun (WGS) entry which is preliminary data.</text>
</comment>
<gene>
    <name evidence="1" type="ORF">QAD02_016449</name>
</gene>
<keyword evidence="2" id="KW-1185">Reference proteome</keyword>
<reference evidence="1" key="1">
    <citation type="submission" date="2023-04" db="EMBL/GenBank/DDBJ databases">
        <title>A chromosome-level genome assembly of the parasitoid wasp Eretmocerus hayati.</title>
        <authorList>
            <person name="Zhong Y."/>
            <person name="Liu S."/>
            <person name="Liu Y."/>
        </authorList>
    </citation>
    <scope>NUCLEOTIDE SEQUENCE</scope>
    <source>
        <strain evidence="1">ZJU_SS_LIU_2023</strain>
    </source>
</reference>
<evidence type="ECO:0000313" key="2">
    <source>
        <dbReference type="Proteomes" id="UP001239111"/>
    </source>
</evidence>